<dbReference type="GeneID" id="97672479"/>
<evidence type="ECO:0000313" key="2">
    <source>
        <dbReference type="EMBL" id="CTQ77605.1"/>
    </source>
</evidence>
<reference evidence="3" key="1">
    <citation type="submission" date="2015-07" db="EMBL/GenBank/DDBJ databases">
        <authorList>
            <person name="Rodrigo-Torres Lidia"/>
            <person name="Arahal R.David."/>
        </authorList>
    </citation>
    <scope>NUCLEOTIDE SEQUENCE [LARGE SCALE GENOMIC DNA]</scope>
    <source>
        <strain evidence="3">CECT 5096</strain>
    </source>
</reference>
<dbReference type="InterPro" id="IPR046093">
    <property type="entry name" value="DUF6111"/>
</dbReference>
<evidence type="ECO:0000313" key="3">
    <source>
        <dbReference type="Proteomes" id="UP000049983"/>
    </source>
</evidence>
<keyword evidence="1" id="KW-0812">Transmembrane</keyword>
<keyword evidence="1" id="KW-1133">Transmembrane helix</keyword>
<dbReference type="AlphaFoldDB" id="A0A0M7AR37"/>
<sequence length="86" mass="9873">MLRVALTHLILFLLPFFCYALWLWLTKRSQHPDRWAKGPLAWLTVTGLVFVIVGFLVMSTFNRGPEGTDYRPTQMKDGVFVPGGFE</sequence>
<dbReference type="Proteomes" id="UP000049983">
    <property type="component" value="Unassembled WGS sequence"/>
</dbReference>
<name>A0A0M7AR37_9HYPH</name>
<accession>A0A0M7AR37</accession>
<protein>
    <submittedName>
        <fullName evidence="2">Uncharacterized protein</fullName>
    </submittedName>
</protein>
<dbReference type="RefSeq" id="WP_055117908.1">
    <property type="nucleotide sequence ID" value="NZ_CANKXR010000004.1"/>
</dbReference>
<feature type="transmembrane region" description="Helical" evidence="1">
    <location>
        <begin position="38"/>
        <end position="61"/>
    </location>
</feature>
<gene>
    <name evidence="2" type="ORF">LA5096_05222</name>
</gene>
<feature type="transmembrane region" description="Helical" evidence="1">
    <location>
        <begin position="6"/>
        <end position="26"/>
    </location>
</feature>
<dbReference type="EMBL" id="CXWC01000013">
    <property type="protein sequence ID" value="CTQ77605.1"/>
    <property type="molecule type" value="Genomic_DNA"/>
</dbReference>
<dbReference type="Pfam" id="PF19606">
    <property type="entry name" value="DUF6111"/>
    <property type="match status" value="1"/>
</dbReference>
<keyword evidence="3" id="KW-1185">Reference proteome</keyword>
<evidence type="ECO:0000256" key="1">
    <source>
        <dbReference type="SAM" id="Phobius"/>
    </source>
</evidence>
<proteinExistence type="predicted"/>
<dbReference type="OrthoDB" id="7366326at2"/>
<dbReference type="STRING" id="311410.LA5095_03940"/>
<organism evidence="2 3">
    <name type="scientific">Roseibium album</name>
    <dbReference type="NCBI Taxonomy" id="311410"/>
    <lineage>
        <taxon>Bacteria</taxon>
        <taxon>Pseudomonadati</taxon>
        <taxon>Pseudomonadota</taxon>
        <taxon>Alphaproteobacteria</taxon>
        <taxon>Hyphomicrobiales</taxon>
        <taxon>Stappiaceae</taxon>
        <taxon>Roseibium</taxon>
    </lineage>
</organism>
<keyword evidence="1" id="KW-0472">Membrane</keyword>